<keyword evidence="11" id="KW-0482">Metalloprotease</keyword>
<dbReference type="PROSITE" id="PS00133">
    <property type="entry name" value="CARBOXYPEPT_ZN_2"/>
    <property type="match status" value="1"/>
</dbReference>
<keyword evidence="6" id="KW-0645">Protease</keyword>
<accession>A0A1B0BH68</accession>
<dbReference type="FunFam" id="3.30.70.340:FF:000002">
    <property type="entry name" value="Carboxypeptidase A"/>
    <property type="match status" value="1"/>
</dbReference>
<evidence type="ECO:0000256" key="9">
    <source>
        <dbReference type="ARBA" id="ARBA00022801"/>
    </source>
</evidence>
<protein>
    <recommendedName>
        <fullName evidence="14">Zinc carboxypeptidase A 1</fullName>
    </recommendedName>
</protein>
<evidence type="ECO:0000256" key="11">
    <source>
        <dbReference type="ARBA" id="ARBA00023049"/>
    </source>
</evidence>
<dbReference type="PROSITE" id="PS52035">
    <property type="entry name" value="PEPTIDASE_M14"/>
    <property type="match status" value="1"/>
</dbReference>
<comment type="similarity">
    <text evidence="3 15">Belongs to the peptidase M14 family.</text>
</comment>
<evidence type="ECO:0000256" key="2">
    <source>
        <dbReference type="ARBA" id="ARBA00004613"/>
    </source>
</evidence>
<dbReference type="Gene3D" id="3.40.630.10">
    <property type="entry name" value="Zn peptidases"/>
    <property type="match status" value="1"/>
</dbReference>
<comment type="function">
    <text evidence="13">Involved in the digestion of the blood meal.</text>
</comment>
<keyword evidence="7" id="KW-0479">Metal-binding</keyword>
<dbReference type="InterPro" id="IPR057246">
    <property type="entry name" value="CARBOXYPEPT_ZN_1"/>
</dbReference>
<evidence type="ECO:0000256" key="15">
    <source>
        <dbReference type="PROSITE-ProRule" id="PRU01379"/>
    </source>
</evidence>
<comment type="subcellular location">
    <subcellularLocation>
        <location evidence="2">Secreted</location>
    </subcellularLocation>
</comment>
<keyword evidence="9" id="KW-0378">Hydrolase</keyword>
<reference evidence="18" key="1">
    <citation type="submission" date="2015-01" db="EMBL/GenBank/DDBJ databases">
        <authorList>
            <person name="Aksoy S."/>
            <person name="Warren W."/>
            <person name="Wilson R.K."/>
        </authorList>
    </citation>
    <scope>NUCLEOTIDE SEQUENCE [LARGE SCALE GENOMIC DNA]</scope>
    <source>
        <strain evidence="18">IAEA</strain>
    </source>
</reference>
<name>A0A1B0BH68_9MUSC</name>
<evidence type="ECO:0000256" key="10">
    <source>
        <dbReference type="ARBA" id="ARBA00022833"/>
    </source>
</evidence>
<evidence type="ECO:0000256" key="3">
    <source>
        <dbReference type="ARBA" id="ARBA00005988"/>
    </source>
</evidence>
<dbReference type="PRINTS" id="PR00765">
    <property type="entry name" value="CRBOXYPTASEA"/>
</dbReference>
<evidence type="ECO:0000259" key="16">
    <source>
        <dbReference type="PROSITE" id="PS52035"/>
    </source>
</evidence>
<dbReference type="PANTHER" id="PTHR11705">
    <property type="entry name" value="PROTEASE FAMILY M14 CARBOXYPEPTIDASE A,B"/>
    <property type="match status" value="1"/>
</dbReference>
<evidence type="ECO:0000313" key="18">
    <source>
        <dbReference type="Proteomes" id="UP000092460"/>
    </source>
</evidence>
<dbReference type="VEuPathDB" id="VectorBase:GPPI029934"/>
<dbReference type="GO" id="GO:0006508">
    <property type="term" value="P:proteolysis"/>
    <property type="evidence" value="ECO:0007669"/>
    <property type="project" value="UniProtKB-KW"/>
</dbReference>
<dbReference type="InterPro" id="IPR000834">
    <property type="entry name" value="Peptidase_M14"/>
</dbReference>
<dbReference type="SUPFAM" id="SSF53187">
    <property type="entry name" value="Zn-dependent exopeptidases"/>
    <property type="match status" value="1"/>
</dbReference>
<dbReference type="Proteomes" id="UP000092460">
    <property type="component" value="Unassembled WGS sequence"/>
</dbReference>
<evidence type="ECO:0000256" key="6">
    <source>
        <dbReference type="ARBA" id="ARBA00022670"/>
    </source>
</evidence>
<sequence length="401" mass="46015">MARYDNYRVYNVEFSNEKHVQLFKELEEQSDSMSFIGHPREVGQKLSILVSAHKVADLTLLLKHYRVIHRILTYNFQEKIDRSYSSVAAVGTDVTKFDWHHFYHLETIYEWMNSLAKLYPNLITILDMGGSTQGTAIKGVKLSHKNTNKTIFIEAGIHAREWIAPAAANYIISNLLRSNEQDIQNLAKSYNWIIFPCINPDGYRFTFECDRMWRKNRQLFMTTYGVDLNRNYPVHWNSTGSSTDPCRYDYAGPSEGSELETQRLIKFIQNNVNKEQIRTYIALHSYSQMIMFPYGYSKELAPNYDDLKELGQRASVAIKELSGKIYTSGSLMETIYPSSGGSVDWAYSQGIPIAYTIELRGPPDSEDMFLLPAEEILPTAQEAFAAIRNIVEGAADKGYYK</sequence>
<keyword evidence="12" id="KW-1015">Disulfide bond</keyword>
<dbReference type="InterPro" id="IPR057247">
    <property type="entry name" value="CARBOXYPEPT_ZN_2"/>
</dbReference>
<evidence type="ECO:0000256" key="1">
    <source>
        <dbReference type="ARBA" id="ARBA00001947"/>
    </source>
</evidence>
<evidence type="ECO:0000313" key="17">
    <source>
        <dbReference type="EnsemblMetazoa" id="GPPI029934-PA"/>
    </source>
</evidence>
<keyword evidence="5" id="KW-0121">Carboxypeptidase</keyword>
<dbReference type="EMBL" id="JXJN01014196">
    <property type="status" value="NOT_ANNOTATED_CDS"/>
    <property type="molecule type" value="Genomic_DNA"/>
</dbReference>
<organism evidence="17 18">
    <name type="scientific">Glossina palpalis gambiensis</name>
    <dbReference type="NCBI Taxonomy" id="67801"/>
    <lineage>
        <taxon>Eukaryota</taxon>
        <taxon>Metazoa</taxon>
        <taxon>Ecdysozoa</taxon>
        <taxon>Arthropoda</taxon>
        <taxon>Hexapoda</taxon>
        <taxon>Insecta</taxon>
        <taxon>Pterygota</taxon>
        <taxon>Neoptera</taxon>
        <taxon>Endopterygota</taxon>
        <taxon>Diptera</taxon>
        <taxon>Brachycera</taxon>
        <taxon>Muscomorpha</taxon>
        <taxon>Hippoboscoidea</taxon>
        <taxon>Glossinidae</taxon>
        <taxon>Glossina</taxon>
    </lineage>
</organism>
<evidence type="ECO:0000256" key="5">
    <source>
        <dbReference type="ARBA" id="ARBA00022645"/>
    </source>
</evidence>
<dbReference type="PANTHER" id="PTHR11705:SF60">
    <property type="entry name" value="FI16720P1"/>
    <property type="match status" value="1"/>
</dbReference>
<dbReference type="SMART" id="SM00631">
    <property type="entry name" value="Zn_pept"/>
    <property type="match status" value="1"/>
</dbReference>
<comment type="cofactor">
    <cofactor evidence="1">
        <name>Zn(2+)</name>
        <dbReference type="ChEBI" id="CHEBI:29105"/>
    </cofactor>
</comment>
<keyword evidence="4" id="KW-0964">Secreted</keyword>
<dbReference type="GO" id="GO:0008270">
    <property type="term" value="F:zinc ion binding"/>
    <property type="evidence" value="ECO:0007669"/>
    <property type="project" value="InterPro"/>
</dbReference>
<feature type="active site" description="Proton donor/acceptor" evidence="15">
    <location>
        <position position="358"/>
    </location>
</feature>
<evidence type="ECO:0000256" key="14">
    <source>
        <dbReference type="ARBA" id="ARBA00069039"/>
    </source>
</evidence>
<reference evidence="17" key="2">
    <citation type="submission" date="2020-05" db="UniProtKB">
        <authorList>
            <consortium name="EnsemblMetazoa"/>
        </authorList>
    </citation>
    <scope>IDENTIFICATION</scope>
    <source>
        <strain evidence="17">IAEA</strain>
    </source>
</reference>
<dbReference type="Pfam" id="PF00246">
    <property type="entry name" value="Peptidase_M14"/>
    <property type="match status" value="1"/>
</dbReference>
<evidence type="ECO:0000256" key="7">
    <source>
        <dbReference type="ARBA" id="ARBA00022723"/>
    </source>
</evidence>
<dbReference type="AlphaFoldDB" id="A0A1B0BH68"/>
<dbReference type="GO" id="GO:0005615">
    <property type="term" value="C:extracellular space"/>
    <property type="evidence" value="ECO:0007669"/>
    <property type="project" value="TreeGrafter"/>
</dbReference>
<keyword evidence="10" id="KW-0862">Zinc</keyword>
<dbReference type="PROSITE" id="PS00132">
    <property type="entry name" value="CARBOXYPEPT_ZN_1"/>
    <property type="match status" value="1"/>
</dbReference>
<evidence type="ECO:0000256" key="4">
    <source>
        <dbReference type="ARBA" id="ARBA00022525"/>
    </source>
</evidence>
<dbReference type="InterPro" id="IPR003146">
    <property type="entry name" value="M14A_act_pep"/>
</dbReference>
<dbReference type="Gene3D" id="3.30.70.340">
    <property type="entry name" value="Metallocarboxypeptidase-like"/>
    <property type="match status" value="1"/>
</dbReference>
<feature type="domain" description="Peptidase M14" evidence="16">
    <location>
        <begin position="101"/>
        <end position="394"/>
    </location>
</feature>
<dbReference type="STRING" id="67801.A0A1B0BH68"/>
<dbReference type="Pfam" id="PF02244">
    <property type="entry name" value="Propep_M14"/>
    <property type="match status" value="1"/>
</dbReference>
<evidence type="ECO:0000256" key="12">
    <source>
        <dbReference type="ARBA" id="ARBA00023157"/>
    </source>
</evidence>
<dbReference type="GO" id="GO:0004181">
    <property type="term" value="F:metallocarboxypeptidase activity"/>
    <property type="evidence" value="ECO:0007669"/>
    <property type="project" value="InterPro"/>
</dbReference>
<evidence type="ECO:0000256" key="8">
    <source>
        <dbReference type="ARBA" id="ARBA00022729"/>
    </source>
</evidence>
<dbReference type="CDD" id="cd03860">
    <property type="entry name" value="M14_CP_A-B_like"/>
    <property type="match status" value="1"/>
</dbReference>
<dbReference type="EnsemblMetazoa" id="GPPI029934-RA">
    <property type="protein sequence ID" value="GPPI029934-PA"/>
    <property type="gene ID" value="GPPI029934"/>
</dbReference>
<keyword evidence="8" id="KW-0732">Signal</keyword>
<dbReference type="FunFam" id="3.40.630.10:FF:000040">
    <property type="entry name" value="zinc carboxypeptidase"/>
    <property type="match status" value="1"/>
</dbReference>
<dbReference type="InterPro" id="IPR036990">
    <property type="entry name" value="M14A-like_propep"/>
</dbReference>
<proteinExistence type="inferred from homology"/>
<dbReference type="SUPFAM" id="SSF54897">
    <property type="entry name" value="Protease propeptides/inhibitors"/>
    <property type="match status" value="1"/>
</dbReference>
<keyword evidence="18" id="KW-1185">Reference proteome</keyword>
<evidence type="ECO:0000256" key="13">
    <source>
        <dbReference type="ARBA" id="ARBA00057299"/>
    </source>
</evidence>